<dbReference type="EMBL" id="AMQN01002168">
    <property type="status" value="NOT_ANNOTATED_CDS"/>
    <property type="molecule type" value="Genomic_DNA"/>
</dbReference>
<evidence type="ECO:0000313" key="4">
    <source>
        <dbReference type="Proteomes" id="UP000014760"/>
    </source>
</evidence>
<dbReference type="GO" id="GO:0003677">
    <property type="term" value="F:DNA binding"/>
    <property type="evidence" value="ECO:0007669"/>
    <property type="project" value="InterPro"/>
</dbReference>
<keyword evidence="4" id="KW-1185">Reference proteome</keyword>
<proteinExistence type="predicted"/>
<evidence type="ECO:0000313" key="2">
    <source>
        <dbReference type="EMBL" id="ELT97450.1"/>
    </source>
</evidence>
<reference evidence="2 4" key="2">
    <citation type="journal article" date="2013" name="Nature">
        <title>Insights into bilaterian evolution from three spiralian genomes.</title>
        <authorList>
            <person name="Simakov O."/>
            <person name="Marletaz F."/>
            <person name="Cho S.J."/>
            <person name="Edsinger-Gonzales E."/>
            <person name="Havlak P."/>
            <person name="Hellsten U."/>
            <person name="Kuo D.H."/>
            <person name="Larsson T."/>
            <person name="Lv J."/>
            <person name="Arendt D."/>
            <person name="Savage R."/>
            <person name="Osoegawa K."/>
            <person name="de Jong P."/>
            <person name="Grimwood J."/>
            <person name="Chapman J.A."/>
            <person name="Shapiro H."/>
            <person name="Aerts A."/>
            <person name="Otillar R.P."/>
            <person name="Terry A.Y."/>
            <person name="Boore J.L."/>
            <person name="Grigoriev I.V."/>
            <person name="Lindberg D.R."/>
            <person name="Seaver E.C."/>
            <person name="Weisblat D.A."/>
            <person name="Putnam N.H."/>
            <person name="Rokhsar D.S."/>
        </authorList>
    </citation>
    <scope>NUCLEOTIDE SEQUENCE</scope>
    <source>
        <strain evidence="2 4">I ESC-2004</strain>
    </source>
</reference>
<evidence type="ECO:0000256" key="1">
    <source>
        <dbReference type="SAM" id="MobiDB-lite"/>
    </source>
</evidence>
<dbReference type="OMA" id="ETNMALR"/>
<dbReference type="HOGENOM" id="CLU_017463_1_0_1"/>
<dbReference type="PANTHER" id="PTHR33480">
    <property type="entry name" value="SET DOMAIN-CONTAINING PROTEIN-RELATED"/>
    <property type="match status" value="1"/>
</dbReference>
<evidence type="ECO:0000313" key="3">
    <source>
        <dbReference type="EnsemblMetazoa" id="CapteP193407"/>
    </source>
</evidence>
<name>R7U2Q2_CAPTE</name>
<reference evidence="3" key="3">
    <citation type="submission" date="2015-06" db="UniProtKB">
        <authorList>
            <consortium name="EnsemblMetazoa"/>
        </authorList>
    </citation>
    <scope>IDENTIFICATION</scope>
</reference>
<accession>R7U2Q2</accession>
<organism evidence="2">
    <name type="scientific">Capitella teleta</name>
    <name type="common">Polychaete worm</name>
    <dbReference type="NCBI Taxonomy" id="283909"/>
    <lineage>
        <taxon>Eukaryota</taxon>
        <taxon>Metazoa</taxon>
        <taxon>Spiralia</taxon>
        <taxon>Lophotrochozoa</taxon>
        <taxon>Annelida</taxon>
        <taxon>Polychaeta</taxon>
        <taxon>Sedentaria</taxon>
        <taxon>Scolecida</taxon>
        <taxon>Capitellidae</taxon>
        <taxon>Capitella</taxon>
    </lineage>
</organism>
<sequence length="612" mass="70192">MCTIGSEDWKRTTYSFSSEPYKRPKRTCPYCEKGFDRLRRHIERMHQDQDAVQDMQDAPVREQREIASSLRKQGILCQNRKALGKEDHVLTGERKDVKDLVHCSMCKAIQVEKIFKSNDKFREVITGIQNDEIGQLAKRDQIIRMISERIFKQTTKKVDKEMMSRHSVMGNMRLLARLLLTLRDQPEMSDDANAEQIFSRQTFYSLETAIIGLTSNSNSHDIKYGLKYKLLYLLKTGAGIVKTFYRSQMKDKEAQEIDYFLEMLQHHQSSIFGDAEYQITKARQEKSRIPEEETIEEDVEKLREYLVKQISTDQFSFPDVSSYVALRDAVCARITLFNARRGNEASHLTLQQWRDAESSQWTQRTRLDQLDPVDRALVKTSLLTFMPGKGRSRQVPVHISKDCVPAMRMIADPTIRQGMGILGEDANKYVFANTGGSVFHVNGWQCINNVALQAGLRRPDLITATKQRHRISTEFADREMPPQERELFYDHMGHCADVNKGSYQHPLAVQQILSVGRRLHEIDGKIVITYGFGNSCYEIFLAPNTCQDCQPSTSTSKEIPSTSTSKEIPSTSTSEEIPSTFTSEEIPSTFTSEEMETSIGMKLDLFSFDFHA</sequence>
<dbReference type="SUPFAM" id="SSF56349">
    <property type="entry name" value="DNA breaking-rejoining enzymes"/>
    <property type="match status" value="1"/>
</dbReference>
<dbReference type="InterPro" id="IPR011010">
    <property type="entry name" value="DNA_brk_join_enz"/>
</dbReference>
<dbReference type="Proteomes" id="UP000014760">
    <property type="component" value="Unassembled WGS sequence"/>
</dbReference>
<dbReference type="OrthoDB" id="10066064at2759"/>
<protein>
    <submittedName>
        <fullName evidence="2 3">Uncharacterized protein</fullName>
    </submittedName>
</protein>
<dbReference type="EMBL" id="KB308559">
    <property type="protein sequence ID" value="ELT97450.1"/>
    <property type="molecule type" value="Genomic_DNA"/>
</dbReference>
<dbReference type="PANTHER" id="PTHR33480:SF1">
    <property type="entry name" value="TYR RECOMBINASE DOMAIN-CONTAINING PROTEIN"/>
    <property type="match status" value="1"/>
</dbReference>
<dbReference type="EnsemblMetazoa" id="CapteT193407">
    <property type="protein sequence ID" value="CapteP193407"/>
    <property type="gene ID" value="CapteG193407"/>
</dbReference>
<feature type="compositionally biased region" description="Low complexity" evidence="1">
    <location>
        <begin position="559"/>
        <end position="586"/>
    </location>
</feature>
<feature type="region of interest" description="Disordered" evidence="1">
    <location>
        <begin position="551"/>
        <end position="595"/>
    </location>
</feature>
<dbReference type="AlphaFoldDB" id="R7U2Q2"/>
<reference evidence="4" key="1">
    <citation type="submission" date="2012-12" db="EMBL/GenBank/DDBJ databases">
        <authorList>
            <person name="Hellsten U."/>
            <person name="Grimwood J."/>
            <person name="Chapman J.A."/>
            <person name="Shapiro H."/>
            <person name="Aerts A."/>
            <person name="Otillar R.P."/>
            <person name="Terry A.Y."/>
            <person name="Boore J.L."/>
            <person name="Simakov O."/>
            <person name="Marletaz F."/>
            <person name="Cho S.-J."/>
            <person name="Edsinger-Gonzales E."/>
            <person name="Havlak P."/>
            <person name="Kuo D.-H."/>
            <person name="Larsson T."/>
            <person name="Lv J."/>
            <person name="Arendt D."/>
            <person name="Savage R."/>
            <person name="Osoegawa K."/>
            <person name="de Jong P."/>
            <person name="Lindberg D.R."/>
            <person name="Seaver E.C."/>
            <person name="Weisblat D.A."/>
            <person name="Putnam N.H."/>
            <person name="Grigoriev I.V."/>
            <person name="Rokhsar D.S."/>
        </authorList>
    </citation>
    <scope>NUCLEOTIDE SEQUENCE</scope>
    <source>
        <strain evidence="4">I ESC-2004</strain>
    </source>
</reference>
<gene>
    <name evidence="2" type="ORF">CAPTEDRAFT_193407</name>
</gene>